<dbReference type="PANTHER" id="PTHR43133:SF46">
    <property type="entry name" value="RNA POLYMERASE SIGMA-70 FACTOR ECF SUBFAMILY"/>
    <property type="match status" value="1"/>
</dbReference>
<dbReference type="Gene3D" id="1.10.1740.10">
    <property type="match status" value="1"/>
</dbReference>
<dbReference type="GO" id="GO:0016987">
    <property type="term" value="F:sigma factor activity"/>
    <property type="evidence" value="ECO:0007669"/>
    <property type="project" value="UniProtKB-KW"/>
</dbReference>
<dbReference type="InterPro" id="IPR013249">
    <property type="entry name" value="RNA_pol_sigma70_r4_t2"/>
</dbReference>
<proteinExistence type="inferred from homology"/>
<dbReference type="NCBIfam" id="TIGR02937">
    <property type="entry name" value="sigma70-ECF"/>
    <property type="match status" value="1"/>
</dbReference>
<dbReference type="InterPro" id="IPR039425">
    <property type="entry name" value="RNA_pol_sigma-70-like"/>
</dbReference>
<keyword evidence="8" id="KW-1185">Reference proteome</keyword>
<evidence type="ECO:0000313" key="7">
    <source>
        <dbReference type="EMBL" id="KAB5485283.1"/>
    </source>
</evidence>
<feature type="domain" description="RNA polymerase sigma factor 70 region 4 type 2" evidence="6">
    <location>
        <begin position="123"/>
        <end position="175"/>
    </location>
</feature>
<comment type="similarity">
    <text evidence="1">Belongs to the sigma-70 factor family. ECF subfamily.</text>
</comment>
<dbReference type="InterPro" id="IPR007627">
    <property type="entry name" value="RNA_pol_sigma70_r2"/>
</dbReference>
<keyword evidence="2" id="KW-0805">Transcription regulation</keyword>
<keyword evidence="3" id="KW-0731">Sigma factor</keyword>
<dbReference type="SUPFAM" id="SSF88946">
    <property type="entry name" value="Sigma2 domain of RNA polymerase sigma factors"/>
    <property type="match status" value="1"/>
</dbReference>
<dbReference type="InterPro" id="IPR036388">
    <property type="entry name" value="WH-like_DNA-bd_sf"/>
</dbReference>
<dbReference type="Pfam" id="PF04542">
    <property type="entry name" value="Sigma70_r2"/>
    <property type="match status" value="1"/>
</dbReference>
<dbReference type="RefSeq" id="WP_151891444.1">
    <property type="nucleotide sequence ID" value="NZ_VNIK02000013.1"/>
</dbReference>
<dbReference type="SUPFAM" id="SSF88659">
    <property type="entry name" value="Sigma3 and sigma4 domains of RNA polymerase sigma factors"/>
    <property type="match status" value="1"/>
</dbReference>
<sequence>MKFVSNDKATPEKLAKMINQSDRNAFNSLFGMLWEPMYIYASSLVMNDSTAKDLVQEVWIDYWQRRETIEVQNIKSYLFKAIRYKCYNALRDMKFNKIQIEVAHTVYIDSEVEMEADLADLSKRIDETISGLPKRCQEVFILSRVNHINNKEIAEKLNISQRSVENQISFALRKLRKELSTVKALFF</sequence>
<comment type="caution">
    <text evidence="7">The sequence shown here is derived from an EMBL/GenBank/DDBJ whole genome shotgun (WGS) entry which is preliminary data.</text>
</comment>
<dbReference type="GO" id="GO:0003677">
    <property type="term" value="F:DNA binding"/>
    <property type="evidence" value="ECO:0007669"/>
    <property type="project" value="InterPro"/>
</dbReference>
<evidence type="ECO:0000256" key="1">
    <source>
        <dbReference type="ARBA" id="ARBA00010641"/>
    </source>
</evidence>
<name>A0A5N5IPE1_9FLAO</name>
<dbReference type="EMBL" id="VNIK02000013">
    <property type="protein sequence ID" value="KAB5485283.1"/>
    <property type="molecule type" value="Genomic_DNA"/>
</dbReference>
<gene>
    <name evidence="7" type="ORF">FOT42_015580</name>
</gene>
<dbReference type="AlphaFoldDB" id="A0A5N5IPE1"/>
<dbReference type="InterPro" id="IPR013325">
    <property type="entry name" value="RNA_pol_sigma_r2"/>
</dbReference>
<evidence type="ECO:0000313" key="8">
    <source>
        <dbReference type="Proteomes" id="UP000319204"/>
    </source>
</evidence>
<feature type="domain" description="RNA polymerase sigma-70 region 2" evidence="5">
    <location>
        <begin position="40"/>
        <end position="92"/>
    </location>
</feature>
<dbReference type="InterPro" id="IPR014284">
    <property type="entry name" value="RNA_pol_sigma-70_dom"/>
</dbReference>
<dbReference type="Gene3D" id="1.10.10.10">
    <property type="entry name" value="Winged helix-like DNA-binding domain superfamily/Winged helix DNA-binding domain"/>
    <property type="match status" value="1"/>
</dbReference>
<dbReference type="NCBIfam" id="TIGR02985">
    <property type="entry name" value="Sig70_bacteroi1"/>
    <property type="match status" value="1"/>
</dbReference>
<evidence type="ECO:0000256" key="2">
    <source>
        <dbReference type="ARBA" id="ARBA00023015"/>
    </source>
</evidence>
<protein>
    <submittedName>
        <fullName evidence="7">RNA polymerase sigma-70 factor</fullName>
    </submittedName>
</protein>
<accession>A0A5N5IPE1</accession>
<evidence type="ECO:0000256" key="4">
    <source>
        <dbReference type="ARBA" id="ARBA00023163"/>
    </source>
</evidence>
<dbReference type="Pfam" id="PF08281">
    <property type="entry name" value="Sigma70_r4_2"/>
    <property type="match status" value="1"/>
</dbReference>
<evidence type="ECO:0000259" key="6">
    <source>
        <dbReference type="Pfam" id="PF08281"/>
    </source>
</evidence>
<organism evidence="7 8">
    <name type="scientific">Flagellimonas hadalis</name>
    <dbReference type="NCBI Taxonomy" id="2597517"/>
    <lineage>
        <taxon>Bacteria</taxon>
        <taxon>Pseudomonadati</taxon>
        <taxon>Bacteroidota</taxon>
        <taxon>Flavobacteriia</taxon>
        <taxon>Flavobacteriales</taxon>
        <taxon>Flavobacteriaceae</taxon>
        <taxon>Flagellimonas</taxon>
    </lineage>
</organism>
<reference evidence="7" key="1">
    <citation type="submission" date="2019-10" db="EMBL/GenBank/DDBJ databases">
        <title>Muricauda hadale sp. nov., a piezophilic bacterium isolated from hadopelagic water of the Mariana Trench.</title>
        <authorList>
            <person name="Wei Y."/>
        </authorList>
    </citation>
    <scope>NUCLEOTIDE SEQUENCE [LARGE SCALE GENOMIC DNA]</scope>
    <source>
        <strain evidence="7">MT-229</strain>
    </source>
</reference>
<dbReference type="InterPro" id="IPR014327">
    <property type="entry name" value="RNA_pol_sigma70_bacteroid"/>
</dbReference>
<keyword evidence="4" id="KW-0804">Transcription</keyword>
<dbReference type="InterPro" id="IPR013324">
    <property type="entry name" value="RNA_pol_sigma_r3/r4-like"/>
</dbReference>
<dbReference type="OrthoDB" id="665981at2"/>
<dbReference type="GO" id="GO:0006352">
    <property type="term" value="P:DNA-templated transcription initiation"/>
    <property type="evidence" value="ECO:0007669"/>
    <property type="project" value="InterPro"/>
</dbReference>
<dbReference type="PANTHER" id="PTHR43133">
    <property type="entry name" value="RNA POLYMERASE ECF-TYPE SIGMA FACTO"/>
    <property type="match status" value="1"/>
</dbReference>
<evidence type="ECO:0000256" key="3">
    <source>
        <dbReference type="ARBA" id="ARBA00023082"/>
    </source>
</evidence>
<dbReference type="Proteomes" id="UP000319204">
    <property type="component" value="Unassembled WGS sequence"/>
</dbReference>
<evidence type="ECO:0000259" key="5">
    <source>
        <dbReference type="Pfam" id="PF04542"/>
    </source>
</evidence>